<dbReference type="InterPro" id="IPR036388">
    <property type="entry name" value="WH-like_DNA-bd_sf"/>
</dbReference>
<dbReference type="PROSITE" id="PS50931">
    <property type="entry name" value="HTH_LYSR"/>
    <property type="match status" value="1"/>
</dbReference>
<dbReference type="CDD" id="cd08451">
    <property type="entry name" value="PBP2_BudR"/>
    <property type="match status" value="1"/>
</dbReference>
<sequence>MELRYLRYFVAVAEARHFTRAAEKLGISQPPLSQQIRKFEQEIGTPLFKRLTRGVEMTEAGKALYKDARQILQQTDMALDKAKSIARGEKGSFNVGFSSSASFHPAVLALLHAYQHRYPNVLAIPQEDNSPTLLAELHDRNIDLVFLRLPCNVSDDVNGEILAEESMQLVLPANHTLGGKKRIQLSELHQEPLIIFPRDVCPGLHDMIIRSCYLSGYGPKLSQFAPQLPATIGMVAAGFGVTIIPASLSCIKADNVTYHEIDSPHITTQIAVIWRKHERSAAVQNMVALLREQLQQR</sequence>
<evidence type="ECO:0000256" key="4">
    <source>
        <dbReference type="ARBA" id="ARBA00023163"/>
    </source>
</evidence>
<proteinExistence type="inferred from homology"/>
<dbReference type="EMBL" id="QNRY01000010">
    <property type="protein sequence ID" value="RBP63746.1"/>
    <property type="molecule type" value="Genomic_DNA"/>
</dbReference>
<dbReference type="InterPro" id="IPR037410">
    <property type="entry name" value="BudR_PBP2"/>
</dbReference>
<reference evidence="6 7" key="1">
    <citation type="submission" date="2018-06" db="EMBL/GenBank/DDBJ databases">
        <title>Genomic Encyclopedia of Type Strains, Phase IV (KMG-IV): sequencing the most valuable type-strain genomes for metagenomic binning, comparative biology and taxonomic classification.</title>
        <authorList>
            <person name="Goeker M."/>
        </authorList>
    </citation>
    <scope>NUCLEOTIDE SEQUENCE [LARGE SCALE GENOMIC DNA]</scope>
    <source>
        <strain evidence="6 7">DSM 30166</strain>
    </source>
</reference>
<evidence type="ECO:0000259" key="5">
    <source>
        <dbReference type="PROSITE" id="PS50931"/>
    </source>
</evidence>
<comment type="caution">
    <text evidence="6">The sequence shown here is derived from an EMBL/GenBank/DDBJ whole genome shotgun (WGS) entry which is preliminary data.</text>
</comment>
<keyword evidence="2" id="KW-0805">Transcription regulation</keyword>
<dbReference type="PANTHER" id="PTHR30346:SF30">
    <property type="entry name" value="SMALL NEUTRAL PROTEASE REGULATORY PROTEIN"/>
    <property type="match status" value="1"/>
</dbReference>
<evidence type="ECO:0000256" key="1">
    <source>
        <dbReference type="ARBA" id="ARBA00009437"/>
    </source>
</evidence>
<dbReference type="Pfam" id="PF00126">
    <property type="entry name" value="HTH_1"/>
    <property type="match status" value="1"/>
</dbReference>
<evidence type="ECO:0000256" key="2">
    <source>
        <dbReference type="ARBA" id="ARBA00023015"/>
    </source>
</evidence>
<protein>
    <submittedName>
        <fullName evidence="6">DNA-binding transcriptional LysR family regulator</fullName>
    </submittedName>
</protein>
<dbReference type="FunFam" id="1.10.10.10:FF:000001">
    <property type="entry name" value="LysR family transcriptional regulator"/>
    <property type="match status" value="1"/>
</dbReference>
<dbReference type="InterPro" id="IPR005119">
    <property type="entry name" value="LysR_subst-bd"/>
</dbReference>
<feature type="domain" description="HTH lysR-type" evidence="5">
    <location>
        <begin position="1"/>
        <end position="58"/>
    </location>
</feature>
<gene>
    <name evidence="6" type="ORF">DES54_11044</name>
</gene>
<dbReference type="Pfam" id="PF03466">
    <property type="entry name" value="LysR_substrate"/>
    <property type="match status" value="1"/>
</dbReference>
<dbReference type="SUPFAM" id="SSF53850">
    <property type="entry name" value="Periplasmic binding protein-like II"/>
    <property type="match status" value="1"/>
</dbReference>
<dbReference type="Gene3D" id="3.40.190.10">
    <property type="entry name" value="Periplasmic binding protein-like II"/>
    <property type="match status" value="2"/>
</dbReference>
<dbReference type="SUPFAM" id="SSF46785">
    <property type="entry name" value="Winged helix' DNA-binding domain"/>
    <property type="match status" value="1"/>
</dbReference>
<dbReference type="GO" id="GO:0003700">
    <property type="term" value="F:DNA-binding transcription factor activity"/>
    <property type="evidence" value="ECO:0007669"/>
    <property type="project" value="InterPro"/>
</dbReference>
<dbReference type="Proteomes" id="UP000253046">
    <property type="component" value="Unassembled WGS sequence"/>
</dbReference>
<evidence type="ECO:0000313" key="7">
    <source>
        <dbReference type="Proteomes" id="UP000253046"/>
    </source>
</evidence>
<dbReference type="RefSeq" id="WP_113865791.1">
    <property type="nucleotide sequence ID" value="NZ_AGJP01000001.1"/>
</dbReference>
<evidence type="ECO:0000313" key="6">
    <source>
        <dbReference type="EMBL" id="RBP63746.1"/>
    </source>
</evidence>
<dbReference type="AlphaFoldDB" id="A0A366I5R3"/>
<dbReference type="OrthoDB" id="5289754at2"/>
<keyword evidence="7" id="KW-1185">Reference proteome</keyword>
<keyword evidence="3 6" id="KW-0238">DNA-binding</keyword>
<dbReference type="InterPro" id="IPR000847">
    <property type="entry name" value="LysR_HTH_N"/>
</dbReference>
<dbReference type="InterPro" id="IPR036390">
    <property type="entry name" value="WH_DNA-bd_sf"/>
</dbReference>
<dbReference type="PANTHER" id="PTHR30346">
    <property type="entry name" value="TRANSCRIPTIONAL DUAL REGULATOR HCAR-RELATED"/>
    <property type="match status" value="1"/>
</dbReference>
<dbReference type="Gene3D" id="1.10.10.10">
    <property type="entry name" value="Winged helix-like DNA-binding domain superfamily/Winged helix DNA-binding domain"/>
    <property type="match status" value="1"/>
</dbReference>
<keyword evidence="4" id="KW-0804">Transcription</keyword>
<name>A0A366I5R3_9GAMM</name>
<comment type="similarity">
    <text evidence="1">Belongs to the LysR transcriptional regulatory family.</text>
</comment>
<dbReference type="PRINTS" id="PR00039">
    <property type="entry name" value="HTHLYSR"/>
</dbReference>
<organism evidence="6 7">
    <name type="scientific">Brenneria salicis ATCC 15712 = DSM 30166</name>
    <dbReference type="NCBI Taxonomy" id="714314"/>
    <lineage>
        <taxon>Bacteria</taxon>
        <taxon>Pseudomonadati</taxon>
        <taxon>Pseudomonadota</taxon>
        <taxon>Gammaproteobacteria</taxon>
        <taxon>Enterobacterales</taxon>
        <taxon>Pectobacteriaceae</taxon>
        <taxon>Brenneria</taxon>
    </lineage>
</organism>
<evidence type="ECO:0000256" key="3">
    <source>
        <dbReference type="ARBA" id="ARBA00023125"/>
    </source>
</evidence>
<dbReference type="GO" id="GO:0003677">
    <property type="term" value="F:DNA binding"/>
    <property type="evidence" value="ECO:0007669"/>
    <property type="project" value="UniProtKB-KW"/>
</dbReference>
<dbReference type="GO" id="GO:0032993">
    <property type="term" value="C:protein-DNA complex"/>
    <property type="evidence" value="ECO:0007669"/>
    <property type="project" value="TreeGrafter"/>
</dbReference>
<accession>A0A366I5R3</accession>